<evidence type="ECO:0000256" key="1">
    <source>
        <dbReference type="ARBA" id="ARBA00022729"/>
    </source>
</evidence>
<gene>
    <name evidence="2" type="ORF">C1280_31950</name>
</gene>
<dbReference type="Gene3D" id="2.160.20.10">
    <property type="entry name" value="Single-stranded right-handed beta-helix, Pectin lyase-like"/>
    <property type="match status" value="1"/>
</dbReference>
<dbReference type="Proteomes" id="UP000245802">
    <property type="component" value="Chromosome"/>
</dbReference>
<dbReference type="InterPro" id="IPR012334">
    <property type="entry name" value="Pectin_lyas_fold"/>
</dbReference>
<dbReference type="RefSeq" id="WP_010039621.1">
    <property type="nucleotide sequence ID" value="NZ_CP025958.1"/>
</dbReference>
<dbReference type="SUPFAM" id="SSF51126">
    <property type="entry name" value="Pectin lyase-like"/>
    <property type="match status" value="1"/>
</dbReference>
<dbReference type="SUPFAM" id="SSF69318">
    <property type="entry name" value="Integrin alpha N-terminal domain"/>
    <property type="match status" value="1"/>
</dbReference>
<reference evidence="2 3" key="1">
    <citation type="submission" date="2018-01" db="EMBL/GenBank/DDBJ databases">
        <title>G. obscuriglobus.</title>
        <authorList>
            <person name="Franke J."/>
            <person name="Blomberg W."/>
            <person name="Selmecki A."/>
        </authorList>
    </citation>
    <scope>NUCLEOTIDE SEQUENCE [LARGE SCALE GENOMIC DNA]</scope>
    <source>
        <strain evidence="2 3">DSM 5831</strain>
    </source>
</reference>
<proteinExistence type="predicted"/>
<dbReference type="InterPro" id="IPR011050">
    <property type="entry name" value="Pectin_lyase_fold/virulence"/>
</dbReference>
<evidence type="ECO:0000313" key="2">
    <source>
        <dbReference type="EMBL" id="AWM41150.1"/>
    </source>
</evidence>
<dbReference type="SMART" id="SM00710">
    <property type="entry name" value="PbH1"/>
    <property type="match status" value="7"/>
</dbReference>
<dbReference type="InterPro" id="IPR028994">
    <property type="entry name" value="Integrin_alpha_N"/>
</dbReference>
<dbReference type="AlphaFoldDB" id="A0A2Z3HI59"/>
<name>A0A2Z3HI59_9BACT</name>
<dbReference type="Pfam" id="PF01839">
    <property type="entry name" value="FG-GAP"/>
    <property type="match status" value="1"/>
</dbReference>
<sequence>MPATINVTGLGDAVAPDSTVTLREAIRSINGAANVNTDVVPTGAAYGTDDTITFTGLSGTIVLAAALDPLDVSVTINGTTGAGYAGAPVVTVDGNGNPTFAVNGQHVTIRGLSIVRSANNGITVQGPGASGVVIAGNYIGVRADGTTAAPNEASGVLIDGAANGTVGGTVPADRNVISGNVREGVVIQGSGASGNVVAGNHIGTNAAGTAPLGNATGVYVLAGAANNTIGGTATGARNVISGNTSGGVVLQDAGTTGNLIAGNYIGIDAGGTTAVPNPAGVLINGAANNTVGGTVAGARNVISGNASHGVSIQSPGTTGNVVQGNFIGTNAAGTAAVGNASGVVVTFGPANNTIGGTTAGSGNVISGNTALGVQLATVTGIVVAGNYIGTDPSGTAAVANGLGVLLSAGAVNNTIGGTSAGAGNVIAFNGGAGVALDDSVGATGLSSGASILGNAIFSNGALGIDLRGDGVTANDAQDSDTGVNSLQNYPLIASVVGRRVSGHLAGAPNASFRLEFFSNPARDPSGFGQGKTFLGAVTVATDGAGVAAFLFDAPADLRDQYATATATDLASGDTSEFGNAVLGTGLTPLLPPPIPSRLPLADPEQVVRAAPVVNTPLVPPGVEPVVTAGHIAPTAGVADSLAAKPVVVVGPGPGGNGVVRVINGDGTVRADITAFAGFAGGVKVATADVTGDGAADLVVGTGAGAAGGHVKVFDGATGELVYSFFAFAGFAGGVDVTGGDINADGFDDIIVGAGAGAPGGHVKVYDGRTGAQLASFFSFDAAFLGGVTVAAGDFNADGLADVVVGAGPGAAPHVKIIEATSLLRVGSDGQIAGPALLASFFAFDPTFRGGVDVTAGADFVANGVAELVVGAGSGGAPHVKVINGTKVTRTDPRGRISDDALLASFFAFDPAFRGGVRLGEADVDQDGIDELVIGAGRGVRVIRAPGFTDDVTRFDALSGGADGAYVA</sequence>
<dbReference type="Gene3D" id="2.130.10.130">
    <property type="entry name" value="Integrin alpha, N-terminal"/>
    <property type="match status" value="2"/>
</dbReference>
<dbReference type="KEGG" id="gog:C1280_31950"/>
<evidence type="ECO:0000313" key="3">
    <source>
        <dbReference type="Proteomes" id="UP000245802"/>
    </source>
</evidence>
<organism evidence="2 3">
    <name type="scientific">Gemmata obscuriglobus</name>
    <dbReference type="NCBI Taxonomy" id="114"/>
    <lineage>
        <taxon>Bacteria</taxon>
        <taxon>Pseudomonadati</taxon>
        <taxon>Planctomycetota</taxon>
        <taxon>Planctomycetia</taxon>
        <taxon>Gemmatales</taxon>
        <taxon>Gemmataceae</taxon>
        <taxon>Gemmata</taxon>
    </lineage>
</organism>
<keyword evidence="1" id="KW-0732">Signal</keyword>
<accession>A0A2Z3HI59</accession>
<evidence type="ECO:0008006" key="4">
    <source>
        <dbReference type="Google" id="ProtNLM"/>
    </source>
</evidence>
<protein>
    <recommendedName>
        <fullName evidence="4">Right handed beta helix domain-containing protein</fullName>
    </recommendedName>
</protein>
<dbReference type="InterPro" id="IPR006626">
    <property type="entry name" value="PbH1"/>
</dbReference>
<dbReference type="InterPro" id="IPR013517">
    <property type="entry name" value="FG-GAP"/>
</dbReference>
<dbReference type="EMBL" id="CP025958">
    <property type="protein sequence ID" value="AWM41150.1"/>
    <property type="molecule type" value="Genomic_DNA"/>
</dbReference>
<keyword evidence="3" id="KW-1185">Reference proteome</keyword>